<dbReference type="Pfam" id="PF07730">
    <property type="entry name" value="HisKA_3"/>
    <property type="match status" value="1"/>
</dbReference>
<dbReference type="PROSITE" id="PS50109">
    <property type="entry name" value="HIS_KIN"/>
    <property type="match status" value="1"/>
</dbReference>
<dbReference type="PANTHER" id="PTHR24421">
    <property type="entry name" value="NITRATE/NITRITE SENSOR PROTEIN NARX-RELATED"/>
    <property type="match status" value="1"/>
</dbReference>
<dbReference type="InterPro" id="IPR011712">
    <property type="entry name" value="Sig_transdc_His_kin_sub3_dim/P"/>
</dbReference>
<dbReference type="GO" id="GO:0016020">
    <property type="term" value="C:membrane"/>
    <property type="evidence" value="ECO:0007669"/>
    <property type="project" value="InterPro"/>
</dbReference>
<evidence type="ECO:0000256" key="5">
    <source>
        <dbReference type="ARBA" id="ARBA00022741"/>
    </source>
</evidence>
<dbReference type="CDD" id="cd16917">
    <property type="entry name" value="HATPase_UhpB-NarQ-NarX-like"/>
    <property type="match status" value="1"/>
</dbReference>
<evidence type="ECO:0000256" key="8">
    <source>
        <dbReference type="ARBA" id="ARBA00023012"/>
    </source>
</evidence>
<keyword evidence="8" id="KW-0902">Two-component regulatory system</keyword>
<gene>
    <name evidence="12" type="ORF">Sru01_00410</name>
</gene>
<feature type="coiled-coil region" evidence="9">
    <location>
        <begin position="152"/>
        <end position="179"/>
    </location>
</feature>
<evidence type="ECO:0000313" key="12">
    <source>
        <dbReference type="EMBL" id="GII75059.1"/>
    </source>
</evidence>
<dbReference type="SUPFAM" id="SSF55874">
    <property type="entry name" value="ATPase domain of HSP90 chaperone/DNA topoisomerase II/histidine kinase"/>
    <property type="match status" value="1"/>
</dbReference>
<proteinExistence type="predicted"/>
<dbReference type="GO" id="GO:0005524">
    <property type="term" value="F:ATP binding"/>
    <property type="evidence" value="ECO:0007669"/>
    <property type="project" value="UniProtKB-KW"/>
</dbReference>
<feature type="transmembrane region" description="Helical" evidence="10">
    <location>
        <begin position="67"/>
        <end position="100"/>
    </location>
</feature>
<comment type="caution">
    <text evidence="12">The sequence shown here is derived from an EMBL/GenBank/DDBJ whole genome shotgun (WGS) entry which is preliminary data.</text>
</comment>
<feature type="transmembrane region" description="Helical" evidence="10">
    <location>
        <begin position="12"/>
        <end position="32"/>
    </location>
</feature>
<evidence type="ECO:0000256" key="4">
    <source>
        <dbReference type="ARBA" id="ARBA00022679"/>
    </source>
</evidence>
<keyword evidence="9" id="KW-0175">Coiled coil</keyword>
<keyword evidence="13" id="KW-1185">Reference proteome</keyword>
<evidence type="ECO:0000256" key="2">
    <source>
        <dbReference type="ARBA" id="ARBA00012438"/>
    </source>
</evidence>
<dbReference type="Gene3D" id="1.20.5.1930">
    <property type="match status" value="1"/>
</dbReference>
<keyword evidence="7" id="KW-0067">ATP-binding</keyword>
<dbReference type="GO" id="GO:0046983">
    <property type="term" value="F:protein dimerization activity"/>
    <property type="evidence" value="ECO:0007669"/>
    <property type="project" value="InterPro"/>
</dbReference>
<keyword evidence="3" id="KW-0597">Phosphoprotein</keyword>
<evidence type="ECO:0000256" key="7">
    <source>
        <dbReference type="ARBA" id="ARBA00022840"/>
    </source>
</evidence>
<evidence type="ECO:0000256" key="10">
    <source>
        <dbReference type="SAM" id="Phobius"/>
    </source>
</evidence>
<evidence type="ECO:0000256" key="6">
    <source>
        <dbReference type="ARBA" id="ARBA00022777"/>
    </source>
</evidence>
<dbReference type="Pfam" id="PF23539">
    <property type="entry name" value="DUF7134"/>
    <property type="match status" value="1"/>
</dbReference>
<dbReference type="AlphaFoldDB" id="A0A919UWQ2"/>
<accession>A0A919UWQ2</accession>
<dbReference type="EMBL" id="BOOU01000001">
    <property type="protein sequence ID" value="GII75059.1"/>
    <property type="molecule type" value="Genomic_DNA"/>
</dbReference>
<dbReference type="PANTHER" id="PTHR24421:SF10">
    <property type="entry name" value="NITRATE_NITRITE SENSOR PROTEIN NARQ"/>
    <property type="match status" value="1"/>
</dbReference>
<dbReference type="RefSeq" id="WP_239136641.1">
    <property type="nucleotide sequence ID" value="NZ_BOOU01000001.1"/>
</dbReference>
<feature type="transmembrane region" description="Helical" evidence="10">
    <location>
        <begin position="132"/>
        <end position="152"/>
    </location>
</feature>
<sequence>MFGRMRAFRARHQTLADALVVVPVFALCLVMISDDAAAAMGGGWAGYVALSAALLAPLGWRRHRPILVFAAVALISFTQWAAGCAAIPANMAVVVAMYAVAAYRDLPWALAAGAISELGIALVVLPHGGVTMPAFVTGSLAVITAWVSGIYANMRRRYLEGLEERAERAERERDQRARIAIADERARIARELHDVVAHNVSVMIVQADGAGYAIDSDPEQARAAVRTVAGTGRQALAEMRRLVGVLREDDDRPEEYAPQPGVADLDRLVAQVRRSGMPVEFTVNGTPHELAEGEQLVIYRVVQEALTNALKHGGPGVRASVTVDHGPAEVTLMVTDDGRGAAAPQSTDGHGLIGMRERVAMYDGSVRAAPGPGGGFQVSVRLPVSRAA</sequence>
<evidence type="ECO:0000259" key="11">
    <source>
        <dbReference type="PROSITE" id="PS50109"/>
    </source>
</evidence>
<dbReference type="InterPro" id="IPR005467">
    <property type="entry name" value="His_kinase_dom"/>
</dbReference>
<dbReference type="GO" id="GO:0000155">
    <property type="term" value="F:phosphorelay sensor kinase activity"/>
    <property type="evidence" value="ECO:0007669"/>
    <property type="project" value="InterPro"/>
</dbReference>
<dbReference type="InterPro" id="IPR036890">
    <property type="entry name" value="HATPase_C_sf"/>
</dbReference>
<evidence type="ECO:0000256" key="1">
    <source>
        <dbReference type="ARBA" id="ARBA00000085"/>
    </source>
</evidence>
<name>A0A919UWQ2_9ACTN</name>
<dbReference type="InterPro" id="IPR003594">
    <property type="entry name" value="HATPase_dom"/>
</dbReference>
<feature type="transmembrane region" description="Helical" evidence="10">
    <location>
        <begin position="44"/>
        <end position="60"/>
    </location>
</feature>
<keyword evidence="10" id="KW-1133">Transmembrane helix</keyword>
<dbReference type="SMART" id="SM00387">
    <property type="entry name" value="HATPase_c"/>
    <property type="match status" value="1"/>
</dbReference>
<evidence type="ECO:0000256" key="3">
    <source>
        <dbReference type="ARBA" id="ARBA00022553"/>
    </source>
</evidence>
<keyword evidence="6 12" id="KW-0418">Kinase</keyword>
<keyword evidence="10" id="KW-0472">Membrane</keyword>
<keyword evidence="4" id="KW-0808">Transferase</keyword>
<keyword evidence="5" id="KW-0547">Nucleotide-binding</keyword>
<dbReference type="Proteomes" id="UP000655287">
    <property type="component" value="Unassembled WGS sequence"/>
</dbReference>
<organism evidence="12 13">
    <name type="scientific">Sphaerisporangium rufum</name>
    <dbReference type="NCBI Taxonomy" id="1381558"/>
    <lineage>
        <taxon>Bacteria</taxon>
        <taxon>Bacillati</taxon>
        <taxon>Actinomycetota</taxon>
        <taxon>Actinomycetes</taxon>
        <taxon>Streptosporangiales</taxon>
        <taxon>Streptosporangiaceae</taxon>
        <taxon>Sphaerisporangium</taxon>
    </lineage>
</organism>
<evidence type="ECO:0000313" key="13">
    <source>
        <dbReference type="Proteomes" id="UP000655287"/>
    </source>
</evidence>
<dbReference type="EC" id="2.7.13.3" evidence="2"/>
<dbReference type="Pfam" id="PF02518">
    <property type="entry name" value="HATPase_c"/>
    <property type="match status" value="1"/>
</dbReference>
<keyword evidence="10" id="KW-0812">Transmembrane</keyword>
<feature type="domain" description="Histidine kinase" evidence="11">
    <location>
        <begin position="195"/>
        <end position="386"/>
    </location>
</feature>
<comment type="catalytic activity">
    <reaction evidence="1">
        <text>ATP + protein L-histidine = ADP + protein N-phospho-L-histidine.</text>
        <dbReference type="EC" id="2.7.13.3"/>
    </reaction>
</comment>
<dbReference type="Gene3D" id="3.30.565.10">
    <property type="entry name" value="Histidine kinase-like ATPase, C-terminal domain"/>
    <property type="match status" value="1"/>
</dbReference>
<dbReference type="InterPro" id="IPR050482">
    <property type="entry name" value="Sensor_HK_TwoCompSys"/>
</dbReference>
<protein>
    <recommendedName>
        <fullName evidence="2">histidine kinase</fullName>
        <ecNumber evidence="2">2.7.13.3</ecNumber>
    </recommendedName>
</protein>
<reference evidence="12" key="1">
    <citation type="submission" date="2021-01" db="EMBL/GenBank/DDBJ databases">
        <title>Whole genome shotgun sequence of Sphaerisporangium rufum NBRC 109079.</title>
        <authorList>
            <person name="Komaki H."/>
            <person name="Tamura T."/>
        </authorList>
    </citation>
    <scope>NUCLEOTIDE SEQUENCE</scope>
    <source>
        <strain evidence="12">NBRC 109079</strain>
    </source>
</reference>
<dbReference type="InterPro" id="IPR055558">
    <property type="entry name" value="DUF7134"/>
</dbReference>
<evidence type="ECO:0000256" key="9">
    <source>
        <dbReference type="SAM" id="Coils"/>
    </source>
</evidence>